<evidence type="ECO:0000313" key="1">
    <source>
        <dbReference type="EMBL" id="MBB5186917.1"/>
    </source>
</evidence>
<dbReference type="AlphaFoldDB" id="A0A840R2C2"/>
<name>A0A840R2C2_9GAMM</name>
<reference evidence="1 2" key="1">
    <citation type="submission" date="2020-08" db="EMBL/GenBank/DDBJ databases">
        <title>Genomic Encyclopedia of Type Strains, Phase IV (KMG-IV): sequencing the most valuable type-strain genomes for metagenomic binning, comparative biology and taxonomic classification.</title>
        <authorList>
            <person name="Goeker M."/>
        </authorList>
    </citation>
    <scope>NUCLEOTIDE SEQUENCE [LARGE SCALE GENOMIC DNA]</scope>
    <source>
        <strain evidence="1 2">DSM 25701</strain>
    </source>
</reference>
<protein>
    <submittedName>
        <fullName evidence="1">Uncharacterized protein</fullName>
    </submittedName>
</protein>
<proteinExistence type="predicted"/>
<organism evidence="1 2">
    <name type="scientific">Zhongshania antarctica</name>
    <dbReference type="NCBI Taxonomy" id="641702"/>
    <lineage>
        <taxon>Bacteria</taxon>
        <taxon>Pseudomonadati</taxon>
        <taxon>Pseudomonadota</taxon>
        <taxon>Gammaproteobacteria</taxon>
        <taxon>Cellvibrionales</taxon>
        <taxon>Spongiibacteraceae</taxon>
        <taxon>Zhongshania</taxon>
    </lineage>
</organism>
<gene>
    <name evidence="1" type="ORF">HNQ57_001180</name>
</gene>
<accession>A0A840R2C2</accession>
<keyword evidence="2" id="KW-1185">Reference proteome</keyword>
<dbReference type="EMBL" id="JACHHW010000003">
    <property type="protein sequence ID" value="MBB5186917.1"/>
    <property type="molecule type" value="Genomic_DNA"/>
</dbReference>
<evidence type="ECO:0000313" key="2">
    <source>
        <dbReference type="Proteomes" id="UP000536640"/>
    </source>
</evidence>
<dbReference type="Proteomes" id="UP000536640">
    <property type="component" value="Unassembled WGS sequence"/>
</dbReference>
<dbReference type="RefSeq" id="WP_184461670.1">
    <property type="nucleotide sequence ID" value="NZ_JACHHW010000003.1"/>
</dbReference>
<comment type="caution">
    <text evidence="1">The sequence shown here is derived from an EMBL/GenBank/DDBJ whole genome shotgun (WGS) entry which is preliminary data.</text>
</comment>
<sequence>MKFQNIPYENYVRDGESVLAQYVEACDWLDEMGFNYKKTRFRQYKKSIDNFYSSINYGPAEGELESVFHEFLNAYSEATELIRLKGVMVGADFELYFSRLKKVVAGSAFRTESEKDQSRNFSFELSMAARFINGGFTVDLNHEADIVAVVEGVKVYVECKRLRSLKKLSANIKKANEQIKVRLSIDKSSRSRGLIAINTSDVLNPSNDMLMIDSVDNLQRLNSEQLNGFMEENEKALRTKEHKNTLGVFCEFTNQALIHDRDPMALCNCRGANFYTYKEGGSDDILVRAMAINLANQNIF</sequence>